<protein>
    <submittedName>
        <fullName evidence="2">Uncharacterized protein</fullName>
    </submittedName>
</protein>
<name>A0A9P6CBB1_9AGAR</name>
<evidence type="ECO:0000313" key="3">
    <source>
        <dbReference type="Proteomes" id="UP000807353"/>
    </source>
</evidence>
<accession>A0A9P6CBB1</accession>
<keyword evidence="1" id="KW-0812">Transmembrane</keyword>
<keyword evidence="1" id="KW-0472">Membrane</keyword>
<keyword evidence="3" id="KW-1185">Reference proteome</keyword>
<comment type="caution">
    <text evidence="2">The sequence shown here is derived from an EMBL/GenBank/DDBJ whole genome shotgun (WGS) entry which is preliminary data.</text>
</comment>
<keyword evidence="1" id="KW-1133">Transmembrane helix</keyword>
<sequence>MGYSPGFHLECMETLVEVPLNNSCDFVILYCPSFLFYFFLVLFFFSFCEGFYLWDELD</sequence>
<evidence type="ECO:0000313" key="2">
    <source>
        <dbReference type="EMBL" id="KAF9459277.1"/>
    </source>
</evidence>
<feature type="transmembrane region" description="Helical" evidence="1">
    <location>
        <begin position="34"/>
        <end position="54"/>
    </location>
</feature>
<reference evidence="2" key="1">
    <citation type="submission" date="2020-11" db="EMBL/GenBank/DDBJ databases">
        <authorList>
            <consortium name="DOE Joint Genome Institute"/>
            <person name="Ahrendt S."/>
            <person name="Riley R."/>
            <person name="Andreopoulos W."/>
            <person name="Labutti K."/>
            <person name="Pangilinan J."/>
            <person name="Ruiz-Duenas F.J."/>
            <person name="Barrasa J.M."/>
            <person name="Sanchez-Garcia M."/>
            <person name="Camarero S."/>
            <person name="Miyauchi S."/>
            <person name="Serrano A."/>
            <person name="Linde D."/>
            <person name="Babiker R."/>
            <person name="Drula E."/>
            <person name="Ayuso-Fernandez I."/>
            <person name="Pacheco R."/>
            <person name="Padilla G."/>
            <person name="Ferreira P."/>
            <person name="Barriuso J."/>
            <person name="Kellner H."/>
            <person name="Castanera R."/>
            <person name="Alfaro M."/>
            <person name="Ramirez L."/>
            <person name="Pisabarro A.G."/>
            <person name="Kuo A."/>
            <person name="Tritt A."/>
            <person name="Lipzen A."/>
            <person name="He G."/>
            <person name="Yan M."/>
            <person name="Ng V."/>
            <person name="Cullen D."/>
            <person name="Martin F."/>
            <person name="Rosso M.-N."/>
            <person name="Henrissat B."/>
            <person name="Hibbett D."/>
            <person name="Martinez A.T."/>
            <person name="Grigoriev I.V."/>
        </authorList>
    </citation>
    <scope>NUCLEOTIDE SEQUENCE</scope>
    <source>
        <strain evidence="2">CBS 247.69</strain>
    </source>
</reference>
<evidence type="ECO:0000256" key="1">
    <source>
        <dbReference type="SAM" id="Phobius"/>
    </source>
</evidence>
<dbReference type="Proteomes" id="UP000807353">
    <property type="component" value="Unassembled WGS sequence"/>
</dbReference>
<gene>
    <name evidence="2" type="ORF">BDZ94DRAFT_1268791</name>
</gene>
<organism evidence="2 3">
    <name type="scientific">Collybia nuda</name>
    <dbReference type="NCBI Taxonomy" id="64659"/>
    <lineage>
        <taxon>Eukaryota</taxon>
        <taxon>Fungi</taxon>
        <taxon>Dikarya</taxon>
        <taxon>Basidiomycota</taxon>
        <taxon>Agaricomycotina</taxon>
        <taxon>Agaricomycetes</taxon>
        <taxon>Agaricomycetidae</taxon>
        <taxon>Agaricales</taxon>
        <taxon>Tricholomatineae</taxon>
        <taxon>Clitocybaceae</taxon>
        <taxon>Collybia</taxon>
    </lineage>
</organism>
<dbReference type="EMBL" id="MU150320">
    <property type="protein sequence ID" value="KAF9459277.1"/>
    <property type="molecule type" value="Genomic_DNA"/>
</dbReference>
<proteinExistence type="predicted"/>
<dbReference type="AlphaFoldDB" id="A0A9P6CBB1"/>